<dbReference type="EMBL" id="QRHG01000002">
    <property type="protein sequence ID" value="RHF63097.1"/>
    <property type="molecule type" value="Genomic_DNA"/>
</dbReference>
<keyword evidence="1" id="KW-0472">Membrane</keyword>
<name>A0A3E4LZU4_9FIRM</name>
<dbReference type="Proteomes" id="UP000284902">
    <property type="component" value="Unassembled WGS sequence"/>
</dbReference>
<proteinExistence type="predicted"/>
<dbReference type="RefSeq" id="WP_005610913.1">
    <property type="nucleotide sequence ID" value="NZ_CABKOA010000019.1"/>
</dbReference>
<protein>
    <recommendedName>
        <fullName evidence="8">Cell division protein FtsL</fullName>
    </recommendedName>
</protein>
<dbReference type="EMBL" id="QSQN01000001">
    <property type="protein sequence ID" value="RGK42993.1"/>
    <property type="molecule type" value="Genomic_DNA"/>
</dbReference>
<dbReference type="EMBL" id="QRMI01000002">
    <property type="protein sequence ID" value="RHJ64076.1"/>
    <property type="molecule type" value="Genomic_DNA"/>
</dbReference>
<evidence type="ECO:0008006" key="8">
    <source>
        <dbReference type="Google" id="ProtNLM"/>
    </source>
</evidence>
<evidence type="ECO:0000313" key="4">
    <source>
        <dbReference type="EMBL" id="RHJ64076.1"/>
    </source>
</evidence>
<gene>
    <name evidence="4" type="ORF">DW116_01130</name>
    <name evidence="3" type="ORF">DW672_01080</name>
    <name evidence="2" type="ORF">DXD17_00405</name>
</gene>
<organism evidence="2 5">
    <name type="scientific">[Ruminococcus] lactaris</name>
    <dbReference type="NCBI Taxonomy" id="46228"/>
    <lineage>
        <taxon>Bacteria</taxon>
        <taxon>Bacillati</taxon>
        <taxon>Bacillota</taxon>
        <taxon>Clostridia</taxon>
        <taxon>Lachnospirales</taxon>
        <taxon>Lachnospiraceae</taxon>
        <taxon>Mediterraneibacter</taxon>
    </lineage>
</organism>
<sequence>MAADRRYRQQNRVTSDREKFYVYGNAVRQAEVQPKRRQEVRPAKTGKTSSQVMRNRNRAMKISPAYAIFFILAAVCTVAVCVVYIRLQTEVVTRSAHVTSMQEELADLTEANDTAYNAAVDSVNLDTVREKAMNEMGMVYESQGNVVEYKSPTSDYVKQYEEIPKDGVLAQSRDVSK</sequence>
<evidence type="ECO:0000313" key="3">
    <source>
        <dbReference type="EMBL" id="RHF63097.1"/>
    </source>
</evidence>
<evidence type="ECO:0000256" key="1">
    <source>
        <dbReference type="SAM" id="Phobius"/>
    </source>
</evidence>
<dbReference type="Proteomes" id="UP000285832">
    <property type="component" value="Unassembled WGS sequence"/>
</dbReference>
<dbReference type="AlphaFoldDB" id="A0A3E4LZU4"/>
<keyword evidence="1" id="KW-0812">Transmembrane</keyword>
<reference evidence="5 6" key="1">
    <citation type="submission" date="2018-08" db="EMBL/GenBank/DDBJ databases">
        <title>A genome reference for cultivated species of the human gut microbiota.</title>
        <authorList>
            <person name="Zou Y."/>
            <person name="Xue W."/>
            <person name="Luo G."/>
        </authorList>
    </citation>
    <scope>NUCLEOTIDE SEQUENCE [LARGE SCALE GENOMIC DNA]</scope>
    <source>
        <strain evidence="4 7">AM09-9</strain>
        <strain evidence="3 6">AM25-1LB</strain>
        <strain evidence="2 5">TF11-7</strain>
    </source>
</reference>
<evidence type="ECO:0000313" key="5">
    <source>
        <dbReference type="Proteomes" id="UP000260793"/>
    </source>
</evidence>
<evidence type="ECO:0000313" key="2">
    <source>
        <dbReference type="EMBL" id="RGK42993.1"/>
    </source>
</evidence>
<evidence type="ECO:0000313" key="6">
    <source>
        <dbReference type="Proteomes" id="UP000284902"/>
    </source>
</evidence>
<accession>A0A3E4LZU4</accession>
<comment type="caution">
    <text evidence="2">The sequence shown here is derived from an EMBL/GenBank/DDBJ whole genome shotgun (WGS) entry which is preliminary data.</text>
</comment>
<evidence type="ECO:0000313" key="7">
    <source>
        <dbReference type="Proteomes" id="UP000285832"/>
    </source>
</evidence>
<dbReference type="Proteomes" id="UP000260793">
    <property type="component" value="Unassembled WGS sequence"/>
</dbReference>
<dbReference type="GeneID" id="77334341"/>
<feature type="transmembrane region" description="Helical" evidence="1">
    <location>
        <begin position="63"/>
        <end position="85"/>
    </location>
</feature>
<keyword evidence="1" id="KW-1133">Transmembrane helix</keyword>